<reference evidence="1 2" key="1">
    <citation type="journal article" date="2014" name="Am. J. Bot.">
        <title>Genome assembly and annotation for red clover (Trifolium pratense; Fabaceae).</title>
        <authorList>
            <person name="Istvanek J."/>
            <person name="Jaros M."/>
            <person name="Krenek A."/>
            <person name="Repkova J."/>
        </authorList>
    </citation>
    <scope>NUCLEOTIDE SEQUENCE [LARGE SCALE GENOMIC DNA]</scope>
    <source>
        <strain evidence="2">cv. Tatra</strain>
        <tissue evidence="1">Young leaves</tissue>
    </source>
</reference>
<evidence type="ECO:0000313" key="1">
    <source>
        <dbReference type="EMBL" id="PNX70093.1"/>
    </source>
</evidence>
<evidence type="ECO:0000313" key="2">
    <source>
        <dbReference type="Proteomes" id="UP000236291"/>
    </source>
</evidence>
<organism evidence="1 2">
    <name type="scientific">Trifolium pratense</name>
    <name type="common">Red clover</name>
    <dbReference type="NCBI Taxonomy" id="57577"/>
    <lineage>
        <taxon>Eukaryota</taxon>
        <taxon>Viridiplantae</taxon>
        <taxon>Streptophyta</taxon>
        <taxon>Embryophyta</taxon>
        <taxon>Tracheophyta</taxon>
        <taxon>Spermatophyta</taxon>
        <taxon>Magnoliopsida</taxon>
        <taxon>eudicotyledons</taxon>
        <taxon>Gunneridae</taxon>
        <taxon>Pentapetalae</taxon>
        <taxon>rosids</taxon>
        <taxon>fabids</taxon>
        <taxon>Fabales</taxon>
        <taxon>Fabaceae</taxon>
        <taxon>Papilionoideae</taxon>
        <taxon>50 kb inversion clade</taxon>
        <taxon>NPAAA clade</taxon>
        <taxon>Hologalegina</taxon>
        <taxon>IRL clade</taxon>
        <taxon>Trifolieae</taxon>
        <taxon>Trifolium</taxon>
    </lineage>
</organism>
<feature type="non-terminal residue" evidence="1">
    <location>
        <position position="78"/>
    </location>
</feature>
<dbReference type="AlphaFoldDB" id="A0A2K3KUX6"/>
<dbReference type="EMBL" id="ASHM01111185">
    <property type="protein sequence ID" value="PNX70093.1"/>
    <property type="molecule type" value="Genomic_DNA"/>
</dbReference>
<protein>
    <submittedName>
        <fullName evidence="1">Uncharacterized protein</fullName>
    </submittedName>
</protein>
<proteinExistence type="predicted"/>
<reference evidence="1 2" key="2">
    <citation type="journal article" date="2017" name="Front. Plant Sci.">
        <title>Gene Classification and Mining of Molecular Markers Useful in Red Clover (Trifolium pratense) Breeding.</title>
        <authorList>
            <person name="Istvanek J."/>
            <person name="Dluhosova J."/>
            <person name="Dluhos P."/>
            <person name="Patkova L."/>
            <person name="Nedelnik J."/>
            <person name="Repkova J."/>
        </authorList>
    </citation>
    <scope>NUCLEOTIDE SEQUENCE [LARGE SCALE GENOMIC DNA]</scope>
    <source>
        <strain evidence="2">cv. Tatra</strain>
        <tissue evidence="1">Young leaves</tissue>
    </source>
</reference>
<comment type="caution">
    <text evidence="1">The sequence shown here is derived from an EMBL/GenBank/DDBJ whole genome shotgun (WGS) entry which is preliminary data.</text>
</comment>
<dbReference type="Proteomes" id="UP000236291">
    <property type="component" value="Unassembled WGS sequence"/>
</dbReference>
<gene>
    <name evidence="1" type="ORF">L195_g057082</name>
</gene>
<name>A0A2K3KUX6_TRIPR</name>
<accession>A0A2K3KUX6</accession>
<sequence length="78" mass="9052">MGTKIEYSINPLDCNNFTVSGVDAWEQYQNKGVKKVINNHCSIGVMNLQDPMDKILDRNNRESIRKTMQMQEDIFKSQ</sequence>